<reference evidence="1" key="1">
    <citation type="submission" date="2022-03" db="EMBL/GenBank/DDBJ databases">
        <authorList>
            <person name="Alioto T."/>
            <person name="Alioto T."/>
            <person name="Gomez Garrido J."/>
        </authorList>
    </citation>
    <scope>NUCLEOTIDE SEQUENCE</scope>
</reference>
<evidence type="ECO:0000313" key="2">
    <source>
        <dbReference type="Proteomes" id="UP001295444"/>
    </source>
</evidence>
<dbReference type="AlphaFoldDB" id="A0AAD1TD90"/>
<gene>
    <name evidence="1" type="ORF">PECUL_23A051241</name>
</gene>
<dbReference type="EMBL" id="OW240922">
    <property type="protein sequence ID" value="CAH2321803.1"/>
    <property type="molecule type" value="Genomic_DNA"/>
</dbReference>
<accession>A0AAD1TD90</accession>
<evidence type="ECO:0000313" key="1">
    <source>
        <dbReference type="EMBL" id="CAH2321803.1"/>
    </source>
</evidence>
<protein>
    <submittedName>
        <fullName evidence="1">Uncharacterized protein</fullName>
    </submittedName>
</protein>
<sequence length="66" mass="7564">DRDIIQEDLNEVTTDVRVTAEKVSTMAQHQVSNTEQIVQLQAAQSDMQVRRHYGPCVRMHKSQQKG</sequence>
<dbReference type="Proteomes" id="UP001295444">
    <property type="component" value="Chromosome 11"/>
</dbReference>
<feature type="non-terminal residue" evidence="1">
    <location>
        <position position="1"/>
    </location>
</feature>
<name>A0AAD1TD90_PELCU</name>
<keyword evidence="2" id="KW-1185">Reference proteome</keyword>
<organism evidence="1 2">
    <name type="scientific">Pelobates cultripes</name>
    <name type="common">Western spadefoot toad</name>
    <dbReference type="NCBI Taxonomy" id="61616"/>
    <lineage>
        <taxon>Eukaryota</taxon>
        <taxon>Metazoa</taxon>
        <taxon>Chordata</taxon>
        <taxon>Craniata</taxon>
        <taxon>Vertebrata</taxon>
        <taxon>Euteleostomi</taxon>
        <taxon>Amphibia</taxon>
        <taxon>Batrachia</taxon>
        <taxon>Anura</taxon>
        <taxon>Pelobatoidea</taxon>
        <taxon>Pelobatidae</taxon>
        <taxon>Pelobates</taxon>
    </lineage>
</organism>
<proteinExistence type="predicted"/>